<comment type="caution">
    <text evidence="1">The sequence shown here is derived from an EMBL/GenBank/DDBJ whole genome shotgun (WGS) entry which is preliminary data.</text>
</comment>
<protein>
    <submittedName>
        <fullName evidence="1">Uncharacterized protein</fullName>
    </submittedName>
</protein>
<organism evidence="1 2">
    <name type="scientific">Halobacterium litoreum</name>
    <dbReference type="NCBI Taxonomy" id="2039234"/>
    <lineage>
        <taxon>Archaea</taxon>
        <taxon>Methanobacteriati</taxon>
        <taxon>Methanobacteriota</taxon>
        <taxon>Stenosarchaea group</taxon>
        <taxon>Halobacteria</taxon>
        <taxon>Halobacteriales</taxon>
        <taxon>Halobacteriaceae</taxon>
        <taxon>Halobacterium</taxon>
    </lineage>
</organism>
<dbReference type="EMBL" id="JBHRWN010000002">
    <property type="protein sequence ID" value="MFC3476741.1"/>
    <property type="molecule type" value="Genomic_DNA"/>
</dbReference>
<evidence type="ECO:0000313" key="1">
    <source>
        <dbReference type="EMBL" id="MFC3476741.1"/>
    </source>
</evidence>
<proteinExistence type="predicted"/>
<dbReference type="Proteomes" id="UP001595660">
    <property type="component" value="Unassembled WGS sequence"/>
</dbReference>
<dbReference type="AlphaFoldDB" id="A0ABD5NC36"/>
<dbReference type="RefSeq" id="WP_232572116.1">
    <property type="nucleotide sequence ID" value="NZ_CP089466.1"/>
</dbReference>
<evidence type="ECO:0000313" key="2">
    <source>
        <dbReference type="Proteomes" id="UP001595660"/>
    </source>
</evidence>
<accession>A0ABD5NC36</accession>
<dbReference type="GeneID" id="69117343"/>
<keyword evidence="2" id="KW-1185">Reference proteome</keyword>
<sequence>MTLARVLAARRLELFAVALASAGAFVAEGPSAVPVAAVVGFFAAKSAESLRRAAA</sequence>
<name>A0ABD5NC36_9EURY</name>
<gene>
    <name evidence="1" type="ORF">ACFOKC_03285</name>
</gene>
<reference evidence="1 2" key="1">
    <citation type="journal article" date="2019" name="Int. J. Syst. Evol. Microbiol.">
        <title>The Global Catalogue of Microorganisms (GCM) 10K type strain sequencing project: providing services to taxonomists for standard genome sequencing and annotation.</title>
        <authorList>
            <consortium name="The Broad Institute Genomics Platform"/>
            <consortium name="The Broad Institute Genome Sequencing Center for Infectious Disease"/>
            <person name="Wu L."/>
            <person name="Ma J."/>
        </authorList>
    </citation>
    <scope>NUCLEOTIDE SEQUENCE [LARGE SCALE GENOMIC DNA]</scope>
    <source>
        <strain evidence="1 2">CGMCC 1.12562</strain>
    </source>
</reference>